<feature type="domain" description="Methyltransferase" evidence="5">
    <location>
        <begin position="58"/>
        <end position="131"/>
    </location>
</feature>
<dbReference type="PANTHER" id="PTHR13610:SF11">
    <property type="entry name" value="METHYLTRANSFERASE DOMAIN-CONTAINING PROTEIN"/>
    <property type="match status" value="1"/>
</dbReference>
<evidence type="ECO:0000256" key="2">
    <source>
        <dbReference type="ARBA" id="ARBA00022679"/>
    </source>
</evidence>
<keyword evidence="3" id="KW-0949">S-adenosyl-L-methionine</keyword>
<dbReference type="PANTHER" id="PTHR13610">
    <property type="entry name" value="METHYLTRANSFERASE DOMAIN-CONTAINING PROTEIN"/>
    <property type="match status" value="1"/>
</dbReference>
<dbReference type="Proteomes" id="UP001165430">
    <property type="component" value="Unassembled WGS sequence"/>
</dbReference>
<evidence type="ECO:0000256" key="1">
    <source>
        <dbReference type="ARBA" id="ARBA00022603"/>
    </source>
</evidence>
<protein>
    <submittedName>
        <fullName evidence="6">Methyltransferase domain-containing protein</fullName>
    </submittedName>
</protein>
<comment type="caution">
    <text evidence="6">The sequence shown here is derived from an EMBL/GenBank/DDBJ whole genome shotgun (WGS) entry which is preliminary data.</text>
</comment>
<dbReference type="InterPro" id="IPR029063">
    <property type="entry name" value="SAM-dependent_MTases_sf"/>
</dbReference>
<proteinExistence type="predicted"/>
<organism evidence="6 7">
    <name type="scientific">Belliella alkalica</name>
    <dbReference type="NCBI Taxonomy" id="1730871"/>
    <lineage>
        <taxon>Bacteria</taxon>
        <taxon>Pseudomonadati</taxon>
        <taxon>Bacteroidota</taxon>
        <taxon>Cytophagia</taxon>
        <taxon>Cytophagales</taxon>
        <taxon>Cyclobacteriaceae</taxon>
        <taxon>Belliella</taxon>
    </lineage>
</organism>
<dbReference type="GO" id="GO:0032259">
    <property type="term" value="P:methylation"/>
    <property type="evidence" value="ECO:0007669"/>
    <property type="project" value="UniProtKB-KW"/>
</dbReference>
<dbReference type="InterPro" id="IPR026170">
    <property type="entry name" value="FAM173A/B"/>
</dbReference>
<dbReference type="Gene3D" id="3.40.50.150">
    <property type="entry name" value="Vaccinia Virus protein VP39"/>
    <property type="match status" value="1"/>
</dbReference>
<feature type="chain" id="PRO_5047489343" evidence="4">
    <location>
        <begin position="21"/>
        <end position="181"/>
    </location>
</feature>
<evidence type="ECO:0000313" key="6">
    <source>
        <dbReference type="EMBL" id="MCH7415396.1"/>
    </source>
</evidence>
<keyword evidence="1 6" id="KW-0489">Methyltransferase</keyword>
<dbReference type="GO" id="GO:0008168">
    <property type="term" value="F:methyltransferase activity"/>
    <property type="evidence" value="ECO:0007669"/>
    <property type="project" value="UniProtKB-KW"/>
</dbReference>
<dbReference type="RefSeq" id="WP_241414283.1">
    <property type="nucleotide sequence ID" value="NZ_JAKZGO010000021.1"/>
</dbReference>
<gene>
    <name evidence="6" type="ORF">MM213_17990</name>
</gene>
<sequence length="181" mass="20067">MKFSIFLFLLQVVIANSAFCQGSESDLANVVPYVTTPQSVVNEMMKLADLSKDDVLFDLGSGDGRIPIAAAKYFGARAVGVELDSELVMLADSLASQEGVSDLVYFIQGDLFAVDFSEATVLVLYLWPDLNLKLRPKIQKMKSGTKIITHNYDVGDWDPDETITIEGEDGRIHKLFLWILK</sequence>
<name>A0ABS9VG27_9BACT</name>
<dbReference type="SUPFAM" id="SSF53335">
    <property type="entry name" value="S-adenosyl-L-methionine-dependent methyltransferases"/>
    <property type="match status" value="1"/>
</dbReference>
<evidence type="ECO:0000313" key="7">
    <source>
        <dbReference type="Proteomes" id="UP001165430"/>
    </source>
</evidence>
<dbReference type="InterPro" id="IPR041698">
    <property type="entry name" value="Methyltransf_25"/>
</dbReference>
<accession>A0ABS9VG27</accession>
<evidence type="ECO:0000256" key="3">
    <source>
        <dbReference type="ARBA" id="ARBA00022691"/>
    </source>
</evidence>
<dbReference type="Pfam" id="PF13649">
    <property type="entry name" value="Methyltransf_25"/>
    <property type="match status" value="1"/>
</dbReference>
<keyword evidence="7" id="KW-1185">Reference proteome</keyword>
<keyword evidence="2" id="KW-0808">Transferase</keyword>
<dbReference type="CDD" id="cd02440">
    <property type="entry name" value="AdoMet_MTases"/>
    <property type="match status" value="1"/>
</dbReference>
<evidence type="ECO:0000259" key="5">
    <source>
        <dbReference type="Pfam" id="PF13649"/>
    </source>
</evidence>
<evidence type="ECO:0000256" key="4">
    <source>
        <dbReference type="SAM" id="SignalP"/>
    </source>
</evidence>
<keyword evidence="4" id="KW-0732">Signal</keyword>
<reference evidence="6" key="1">
    <citation type="submission" date="2022-03" db="EMBL/GenBank/DDBJ databases">
        <title>De novo assembled genomes of Belliella spp. (Cyclobacteriaceae) strains.</title>
        <authorList>
            <person name="Szabo A."/>
            <person name="Korponai K."/>
            <person name="Felfoldi T."/>
        </authorList>
    </citation>
    <scope>NUCLEOTIDE SEQUENCE</scope>
    <source>
        <strain evidence="6">DSM 111903</strain>
    </source>
</reference>
<dbReference type="EMBL" id="JAKZGO010000021">
    <property type="protein sequence ID" value="MCH7415396.1"/>
    <property type="molecule type" value="Genomic_DNA"/>
</dbReference>
<feature type="signal peptide" evidence="4">
    <location>
        <begin position="1"/>
        <end position="20"/>
    </location>
</feature>